<organism evidence="1 2">
    <name type="scientific">Desertifilum tharense IPPAS B-1220</name>
    <dbReference type="NCBI Taxonomy" id="1781255"/>
    <lineage>
        <taxon>Bacteria</taxon>
        <taxon>Bacillati</taxon>
        <taxon>Cyanobacteriota</taxon>
        <taxon>Cyanophyceae</taxon>
        <taxon>Desertifilales</taxon>
        <taxon>Desertifilaceae</taxon>
        <taxon>Desertifilum</taxon>
    </lineage>
</organism>
<sequence length="133" mass="15391">MVLKLEITESCILETFTSEAQRLKQLKDLGIRLCIDDFGIGYSSLSRLHEFPIDTLKVDRSFVQHLRTYQGETVRMIITLAHSLEMDVVAEGIETDADLHRLRELGCEFGQGYWFSRPVDSQKAREWLERALD</sequence>
<gene>
    <name evidence="1" type="ORF">BH720_001600</name>
</gene>
<evidence type="ECO:0000313" key="1">
    <source>
        <dbReference type="EMBL" id="XPM64707.1"/>
    </source>
</evidence>
<proteinExistence type="predicted"/>
<reference evidence="1 2" key="1">
    <citation type="journal article" date="2016" name="Genome Announc.">
        <title>Draft Genome Sequence of the Thermotolerant Cyanobacterium Desertifilum sp. IPPAS B-1220.</title>
        <authorList>
            <person name="Mironov K.S."/>
            <person name="Sinetova M.A."/>
            <person name="Bolatkhan K."/>
            <person name="Zayadan B.K."/>
            <person name="Ustinova V.V."/>
            <person name="Kupriyanova E.V."/>
            <person name="Skrypnik A.N."/>
            <person name="Gogoleva N.E."/>
            <person name="Gogolev Y.V."/>
            <person name="Los D.A."/>
        </authorList>
    </citation>
    <scope>NUCLEOTIDE SEQUENCE [LARGE SCALE GENOMIC DNA]</scope>
    <source>
        <strain evidence="1 2">IPPAS B-1220</strain>
    </source>
</reference>
<name>A0ACD5GV04_9CYAN</name>
<dbReference type="Proteomes" id="UP000095472">
    <property type="component" value="Chromosome"/>
</dbReference>
<protein>
    <submittedName>
        <fullName evidence="1">EAL domain-containing protein</fullName>
    </submittedName>
</protein>
<evidence type="ECO:0000313" key="2">
    <source>
        <dbReference type="Proteomes" id="UP000095472"/>
    </source>
</evidence>
<accession>A0ACD5GV04</accession>
<keyword evidence="2" id="KW-1185">Reference proteome</keyword>
<dbReference type="EMBL" id="CP182909">
    <property type="protein sequence ID" value="XPM64707.1"/>
    <property type="molecule type" value="Genomic_DNA"/>
</dbReference>